<dbReference type="EMBL" id="DVHC01000050">
    <property type="protein sequence ID" value="HIR59339.1"/>
    <property type="molecule type" value="Genomic_DNA"/>
</dbReference>
<reference evidence="1" key="1">
    <citation type="submission" date="2020-10" db="EMBL/GenBank/DDBJ databases">
        <authorList>
            <person name="Gilroy R."/>
        </authorList>
    </citation>
    <scope>NUCLEOTIDE SEQUENCE</scope>
    <source>
        <strain evidence="1">CHK184-20233</strain>
    </source>
</reference>
<organism evidence="1 2">
    <name type="scientific">Candidatus Onthousia excrementipullorum</name>
    <dbReference type="NCBI Taxonomy" id="2840884"/>
    <lineage>
        <taxon>Bacteria</taxon>
        <taxon>Bacillati</taxon>
        <taxon>Bacillota</taxon>
        <taxon>Bacilli</taxon>
        <taxon>Candidatus Onthousia</taxon>
    </lineage>
</organism>
<proteinExistence type="predicted"/>
<evidence type="ECO:0000313" key="1">
    <source>
        <dbReference type="EMBL" id="HIR59339.1"/>
    </source>
</evidence>
<dbReference type="Proteomes" id="UP000824232">
    <property type="component" value="Unassembled WGS sequence"/>
</dbReference>
<accession>A0A9D1DUF7</accession>
<name>A0A9D1DUF7_9FIRM</name>
<protein>
    <submittedName>
        <fullName evidence="1">Uncharacterized protein</fullName>
    </submittedName>
</protein>
<gene>
    <name evidence="1" type="ORF">IAB38_04740</name>
</gene>
<reference evidence="1" key="2">
    <citation type="journal article" date="2021" name="PeerJ">
        <title>Extensive microbial diversity within the chicken gut microbiome revealed by metagenomics and culture.</title>
        <authorList>
            <person name="Gilroy R."/>
            <person name="Ravi A."/>
            <person name="Getino M."/>
            <person name="Pursley I."/>
            <person name="Horton D.L."/>
            <person name="Alikhan N.F."/>
            <person name="Baker D."/>
            <person name="Gharbi K."/>
            <person name="Hall N."/>
            <person name="Watson M."/>
            <person name="Adriaenssens E.M."/>
            <person name="Foster-Nyarko E."/>
            <person name="Jarju S."/>
            <person name="Secka A."/>
            <person name="Antonio M."/>
            <person name="Oren A."/>
            <person name="Chaudhuri R.R."/>
            <person name="La Ragione R."/>
            <person name="Hildebrand F."/>
            <person name="Pallen M.J."/>
        </authorList>
    </citation>
    <scope>NUCLEOTIDE SEQUENCE</scope>
    <source>
        <strain evidence="1">CHK184-20233</strain>
    </source>
</reference>
<dbReference type="AlphaFoldDB" id="A0A9D1DUF7"/>
<sequence length="224" mass="26138">MEEILKNKEYCKNCGGYCCKKSGCDYYPEDFKDLSFNGLTNILSQGNISIVSFLDFERLPNGKLTYTPFLYLRARNIDRDIVDLVSIKKTCSMLKEDGCYYDIEHRPSGGVNLIPASNRLNCHSKENHLEHIKQWGRYQKVLSKFVRKYCGMSLEDKLKEDIENLFYECLSGVLDTVPIEEQEDIKRMIPPLIQTAPIEYEKACNRYKEKKISKKLNYPSNKRK</sequence>
<comment type="caution">
    <text evidence="1">The sequence shown here is derived from an EMBL/GenBank/DDBJ whole genome shotgun (WGS) entry which is preliminary data.</text>
</comment>
<evidence type="ECO:0000313" key="2">
    <source>
        <dbReference type="Proteomes" id="UP000824232"/>
    </source>
</evidence>